<feature type="region of interest" description="Disordered" evidence="1">
    <location>
        <begin position="82"/>
        <end position="105"/>
    </location>
</feature>
<reference evidence="2 3" key="1">
    <citation type="journal article" date="2019" name="Sci. Rep.">
        <title>A multi-omics analysis of the grapevine pathogen Lasiodiplodia theobromae reveals that temperature affects the expression of virulence- and pathogenicity-related genes.</title>
        <authorList>
            <person name="Felix C."/>
            <person name="Meneses R."/>
            <person name="Goncalves M.F.M."/>
            <person name="Tilleman L."/>
            <person name="Duarte A.S."/>
            <person name="Jorrin-Novo J.V."/>
            <person name="Van de Peer Y."/>
            <person name="Deforce D."/>
            <person name="Van Nieuwerburgh F."/>
            <person name="Esteves A.C."/>
            <person name="Alves A."/>
        </authorList>
    </citation>
    <scope>NUCLEOTIDE SEQUENCE [LARGE SCALE GENOMIC DNA]</scope>
    <source>
        <strain evidence="2 3">LA-SOL3</strain>
    </source>
</reference>
<dbReference type="AlphaFoldDB" id="A0A5N5CXN7"/>
<dbReference type="EMBL" id="VCHE01000150">
    <property type="protein sequence ID" value="KAB2570123.1"/>
    <property type="molecule type" value="Genomic_DNA"/>
</dbReference>
<feature type="compositionally biased region" description="Polar residues" evidence="1">
    <location>
        <begin position="88"/>
        <end position="97"/>
    </location>
</feature>
<evidence type="ECO:0000256" key="1">
    <source>
        <dbReference type="SAM" id="MobiDB-lite"/>
    </source>
</evidence>
<protein>
    <submittedName>
        <fullName evidence="2">Uncharacterized protein</fullName>
    </submittedName>
</protein>
<organism evidence="2 3">
    <name type="scientific">Lasiodiplodia theobromae</name>
    <dbReference type="NCBI Taxonomy" id="45133"/>
    <lineage>
        <taxon>Eukaryota</taxon>
        <taxon>Fungi</taxon>
        <taxon>Dikarya</taxon>
        <taxon>Ascomycota</taxon>
        <taxon>Pezizomycotina</taxon>
        <taxon>Dothideomycetes</taxon>
        <taxon>Dothideomycetes incertae sedis</taxon>
        <taxon>Botryosphaeriales</taxon>
        <taxon>Botryosphaeriaceae</taxon>
        <taxon>Lasiodiplodia</taxon>
    </lineage>
</organism>
<keyword evidence="3" id="KW-1185">Reference proteome</keyword>
<accession>A0A5N5CXN7</accession>
<evidence type="ECO:0000313" key="3">
    <source>
        <dbReference type="Proteomes" id="UP000325902"/>
    </source>
</evidence>
<sequence>MVADAKKKKITDSFLPFQLEDVFSSAFLLHIISAVTPSLVPDQTWTVNAHEVLDLMIAKGSPAARLRKLELEHLQKLISPIVEASGQGEPSRSNANDRSPAANVGNADDLLSAAEDGVSPWDLLGADGMHALSPQQILGFANEFDMDSVIQSMFA</sequence>
<comment type="caution">
    <text evidence="2">The sequence shown here is derived from an EMBL/GenBank/DDBJ whole genome shotgun (WGS) entry which is preliminary data.</text>
</comment>
<proteinExistence type="predicted"/>
<dbReference type="OrthoDB" id="3795691at2759"/>
<evidence type="ECO:0000313" key="2">
    <source>
        <dbReference type="EMBL" id="KAB2570123.1"/>
    </source>
</evidence>
<dbReference type="Proteomes" id="UP000325902">
    <property type="component" value="Unassembled WGS sequence"/>
</dbReference>
<gene>
    <name evidence="2" type="ORF">DBV05_g11192</name>
</gene>
<name>A0A5N5CXN7_9PEZI</name>